<dbReference type="CDD" id="cd02440">
    <property type="entry name" value="AdoMet_MTases"/>
    <property type="match status" value="1"/>
</dbReference>
<dbReference type="EMBL" id="ML976678">
    <property type="protein sequence ID" value="KAF1973781.1"/>
    <property type="molecule type" value="Genomic_DNA"/>
</dbReference>
<dbReference type="GO" id="GO:0010420">
    <property type="term" value="F:polyprenyldihydroxybenzoate methyltransferase activity"/>
    <property type="evidence" value="ECO:0007669"/>
    <property type="project" value="TreeGrafter"/>
</dbReference>
<reference evidence="2" key="1">
    <citation type="journal article" date="2020" name="Stud. Mycol.">
        <title>101 Dothideomycetes genomes: a test case for predicting lifestyles and emergence of pathogens.</title>
        <authorList>
            <person name="Haridas S."/>
            <person name="Albert R."/>
            <person name="Binder M."/>
            <person name="Bloem J."/>
            <person name="Labutti K."/>
            <person name="Salamov A."/>
            <person name="Andreopoulos B."/>
            <person name="Baker S."/>
            <person name="Barry K."/>
            <person name="Bills G."/>
            <person name="Bluhm B."/>
            <person name="Cannon C."/>
            <person name="Castanera R."/>
            <person name="Culley D."/>
            <person name="Daum C."/>
            <person name="Ezra D."/>
            <person name="Gonzalez J."/>
            <person name="Henrissat B."/>
            <person name="Kuo A."/>
            <person name="Liang C."/>
            <person name="Lipzen A."/>
            <person name="Lutzoni F."/>
            <person name="Magnuson J."/>
            <person name="Mondo S."/>
            <person name="Nolan M."/>
            <person name="Ohm R."/>
            <person name="Pangilinan J."/>
            <person name="Park H.-J."/>
            <person name="Ramirez L."/>
            <person name="Alfaro M."/>
            <person name="Sun H."/>
            <person name="Tritt A."/>
            <person name="Yoshinaga Y."/>
            <person name="Zwiers L.-H."/>
            <person name="Turgeon B."/>
            <person name="Goodwin S."/>
            <person name="Spatafora J."/>
            <person name="Crous P."/>
            <person name="Grigoriev I."/>
        </authorList>
    </citation>
    <scope>NUCLEOTIDE SEQUENCE</scope>
    <source>
        <strain evidence="2">CBS 107.79</strain>
    </source>
</reference>
<keyword evidence="2" id="KW-0808">Transferase</keyword>
<dbReference type="InterPro" id="IPR029063">
    <property type="entry name" value="SAM-dependent_MTases_sf"/>
</dbReference>
<name>A0A6A5V9A0_9PLEO</name>
<dbReference type="Gene3D" id="3.40.50.150">
    <property type="entry name" value="Vaccinia Virus protein VP39"/>
    <property type="match status" value="1"/>
</dbReference>
<dbReference type="SUPFAM" id="SSF53335">
    <property type="entry name" value="S-adenosyl-L-methionine-dependent methyltransferases"/>
    <property type="match status" value="1"/>
</dbReference>
<feature type="region of interest" description="Disordered" evidence="1">
    <location>
        <begin position="1"/>
        <end position="57"/>
    </location>
</feature>
<sequence>MTQPSVNMTFDTSLIDTHNPTPSFSTTESDLSEVAATSTRNPSEQLDVTPTPPLKASTPVQHVATQDAYDQWASVYDNDGNMLQAIDDLELSTLLPEFLNLVTSATATRNPKPLSLIDLGCGTGRTTAKLLAHPWIQLVSVTAVDFSAPMLAIAERKLAPLLAGRENVRLSLSRADCFPTTASSTASPVPDVGGLRAGAADGLVSTLVLEHVSLKDYFATVAALVRPGGYALITNMHDEMGRVSQAGFVNAQGVKVRGQSFAYTVEGTVGAAREVGFEVVQVKERAVTKEDVESGSVGERGKKWVGVRVWYGVVLRMREMWERCEDYLV</sequence>
<gene>
    <name evidence="2" type="ORF">BU23DRAFT_123939</name>
</gene>
<dbReference type="GO" id="GO:0032259">
    <property type="term" value="P:methylation"/>
    <property type="evidence" value="ECO:0007669"/>
    <property type="project" value="UniProtKB-KW"/>
</dbReference>
<protein>
    <submittedName>
        <fullName evidence="2">S-adenosyl-L-methionine-dependent methyltransferase</fullName>
    </submittedName>
</protein>
<dbReference type="PANTHER" id="PTHR43464">
    <property type="entry name" value="METHYLTRANSFERASE"/>
    <property type="match status" value="1"/>
</dbReference>
<evidence type="ECO:0000313" key="3">
    <source>
        <dbReference type="Proteomes" id="UP000800036"/>
    </source>
</evidence>
<dbReference type="Proteomes" id="UP000800036">
    <property type="component" value="Unassembled WGS sequence"/>
</dbReference>
<feature type="compositionally biased region" description="Polar residues" evidence="1">
    <location>
        <begin position="1"/>
        <end position="48"/>
    </location>
</feature>
<keyword evidence="3" id="KW-1185">Reference proteome</keyword>
<dbReference type="PANTHER" id="PTHR43464:SF52">
    <property type="entry name" value="PUTATIVE-RELATED"/>
    <property type="match status" value="1"/>
</dbReference>
<organism evidence="2 3">
    <name type="scientific">Bimuria novae-zelandiae CBS 107.79</name>
    <dbReference type="NCBI Taxonomy" id="1447943"/>
    <lineage>
        <taxon>Eukaryota</taxon>
        <taxon>Fungi</taxon>
        <taxon>Dikarya</taxon>
        <taxon>Ascomycota</taxon>
        <taxon>Pezizomycotina</taxon>
        <taxon>Dothideomycetes</taxon>
        <taxon>Pleosporomycetidae</taxon>
        <taxon>Pleosporales</taxon>
        <taxon>Massarineae</taxon>
        <taxon>Didymosphaeriaceae</taxon>
        <taxon>Bimuria</taxon>
    </lineage>
</organism>
<accession>A0A6A5V9A0</accession>
<dbReference type="Pfam" id="PF13489">
    <property type="entry name" value="Methyltransf_23"/>
    <property type="match status" value="1"/>
</dbReference>
<dbReference type="OrthoDB" id="66144at2759"/>
<evidence type="ECO:0000256" key="1">
    <source>
        <dbReference type="SAM" id="MobiDB-lite"/>
    </source>
</evidence>
<dbReference type="AlphaFoldDB" id="A0A6A5V9A0"/>
<keyword evidence="2" id="KW-0489">Methyltransferase</keyword>
<proteinExistence type="predicted"/>
<evidence type="ECO:0000313" key="2">
    <source>
        <dbReference type="EMBL" id="KAF1973781.1"/>
    </source>
</evidence>